<dbReference type="GO" id="GO:0051537">
    <property type="term" value="F:2 iron, 2 sulfur cluster binding"/>
    <property type="evidence" value="ECO:0007669"/>
    <property type="project" value="UniProtKB-KW"/>
</dbReference>
<name>A0A2U8QTE9_9FLAO</name>
<dbReference type="PROSITE" id="PS51085">
    <property type="entry name" value="2FE2S_FER_2"/>
    <property type="match status" value="1"/>
</dbReference>
<dbReference type="Gene3D" id="3.10.20.30">
    <property type="match status" value="1"/>
</dbReference>
<dbReference type="AlphaFoldDB" id="A0A2U8QTE9"/>
<dbReference type="Proteomes" id="UP000245429">
    <property type="component" value="Chromosome"/>
</dbReference>
<dbReference type="SUPFAM" id="SSF54292">
    <property type="entry name" value="2Fe-2S ferredoxin-like"/>
    <property type="match status" value="1"/>
</dbReference>
<dbReference type="CDD" id="cd00207">
    <property type="entry name" value="fer2"/>
    <property type="match status" value="1"/>
</dbReference>
<evidence type="ECO:0008006" key="14">
    <source>
        <dbReference type="Google" id="ProtNLM"/>
    </source>
</evidence>
<dbReference type="PANTHER" id="PTHR47354:SF6">
    <property type="entry name" value="NADH OXIDOREDUCTASE HCR"/>
    <property type="match status" value="1"/>
</dbReference>
<comment type="similarity">
    <text evidence="9">In the N-terminal section; belongs to the FAD-binding oxidoreductase type 6 family.</text>
</comment>
<protein>
    <recommendedName>
        <fullName evidence="14">Iron-sulfur cluster-binding domain-containing protein</fullName>
    </recommendedName>
</protein>
<evidence type="ECO:0000256" key="2">
    <source>
        <dbReference type="ARBA" id="ARBA00022630"/>
    </source>
</evidence>
<evidence type="ECO:0000259" key="11">
    <source>
        <dbReference type="PROSITE" id="PS51384"/>
    </source>
</evidence>
<feature type="domain" description="2Fe-2S ferredoxin-type" evidence="10">
    <location>
        <begin position="279"/>
        <end position="364"/>
    </location>
</feature>
<evidence type="ECO:0000313" key="13">
    <source>
        <dbReference type="Proteomes" id="UP000245429"/>
    </source>
</evidence>
<accession>A0A2U8QTE9</accession>
<evidence type="ECO:0000256" key="4">
    <source>
        <dbReference type="ARBA" id="ARBA00022723"/>
    </source>
</evidence>
<evidence type="ECO:0000259" key="10">
    <source>
        <dbReference type="PROSITE" id="PS51085"/>
    </source>
</evidence>
<dbReference type="InterPro" id="IPR017927">
    <property type="entry name" value="FAD-bd_FR_type"/>
</dbReference>
<dbReference type="SUPFAM" id="SSF52343">
    <property type="entry name" value="Ferredoxin reductase-like, C-terminal NADP-linked domain"/>
    <property type="match status" value="1"/>
</dbReference>
<evidence type="ECO:0000313" key="12">
    <source>
        <dbReference type="EMBL" id="AWM13361.1"/>
    </source>
</evidence>
<dbReference type="EMBL" id="CP029463">
    <property type="protein sequence ID" value="AWM13361.1"/>
    <property type="molecule type" value="Genomic_DNA"/>
</dbReference>
<evidence type="ECO:0000256" key="5">
    <source>
        <dbReference type="ARBA" id="ARBA00022827"/>
    </source>
</evidence>
<dbReference type="Pfam" id="PF00111">
    <property type="entry name" value="Fer2"/>
    <property type="match status" value="1"/>
</dbReference>
<feature type="domain" description="FAD-binding FR-type" evidence="11">
    <location>
        <begin position="9"/>
        <end position="110"/>
    </location>
</feature>
<keyword evidence="8" id="KW-0411">Iron-sulfur</keyword>
<evidence type="ECO:0000256" key="3">
    <source>
        <dbReference type="ARBA" id="ARBA00022714"/>
    </source>
</evidence>
<organism evidence="12 13">
    <name type="scientific">Flavobacterium sediminis</name>
    <dbReference type="NCBI Taxonomy" id="2201181"/>
    <lineage>
        <taxon>Bacteria</taxon>
        <taxon>Pseudomonadati</taxon>
        <taxon>Bacteroidota</taxon>
        <taxon>Flavobacteriia</taxon>
        <taxon>Flavobacteriales</taxon>
        <taxon>Flavobacteriaceae</taxon>
        <taxon>Flavobacterium</taxon>
    </lineage>
</organism>
<dbReference type="InterPro" id="IPR017938">
    <property type="entry name" value="Riboflavin_synthase-like_b-brl"/>
</dbReference>
<keyword evidence="13" id="KW-1185">Reference proteome</keyword>
<dbReference type="PROSITE" id="PS00197">
    <property type="entry name" value="2FE2S_FER_1"/>
    <property type="match status" value="1"/>
</dbReference>
<dbReference type="Gene3D" id="3.40.50.80">
    <property type="entry name" value="Nucleotide-binding domain of ferredoxin-NADP reductase (FNR) module"/>
    <property type="match status" value="1"/>
</dbReference>
<keyword evidence="2" id="KW-0285">Flavoprotein</keyword>
<dbReference type="KEGG" id="fse:DI487_05470"/>
<dbReference type="InterPro" id="IPR039261">
    <property type="entry name" value="FNR_nucleotide-bd"/>
</dbReference>
<keyword evidence="5" id="KW-0274">FAD</keyword>
<dbReference type="SUPFAM" id="SSF63380">
    <property type="entry name" value="Riboflavin synthase domain-like"/>
    <property type="match status" value="1"/>
</dbReference>
<dbReference type="PRINTS" id="PR00410">
    <property type="entry name" value="PHEHYDRXLASE"/>
</dbReference>
<keyword evidence="3" id="KW-0001">2Fe-2S</keyword>
<sequence length="364" mass="40934">MQDIKNRGMKKYTWRTHKIIKETEDTITLYFDTEQQAFTYLPGQYLNIRLTVNGELLIRSYSFSSVPSDEFPAITIKRVTGGKMSNYILNNADNIEAWEIEAPFGSFVLEKPIAEQSQIVLLAGGSGISPLYAMLKSVENSNRIPLLVYSNKTPEETIFWNELEAMQAAQELNICYSFTAPDFISTKLNHVAGRFNLLVLRSVIKRLVGDVAAAHYYICGPNGLMDLYQDALTGLYIPEDHIHLEYFDPVPGNAGDLETDGTVKDVIVNYYEDYYENEEKQTYECTSLIEVQPKQSLLDAMKEHHIKVASSCKNGTCGACWAVKTDGEVRMLHNGALTEQDIAEGIILLCQSYPMNADVCVTVQ</sequence>
<dbReference type="InterPro" id="IPR001433">
    <property type="entry name" value="OxRdtase_FAD/NAD-bd"/>
</dbReference>
<evidence type="ECO:0000256" key="6">
    <source>
        <dbReference type="ARBA" id="ARBA00023002"/>
    </source>
</evidence>
<dbReference type="InterPro" id="IPR001709">
    <property type="entry name" value="Flavoprot_Pyr_Nucl_cyt_Rdtase"/>
</dbReference>
<dbReference type="InterPro" id="IPR006058">
    <property type="entry name" value="2Fe2S_fd_BS"/>
</dbReference>
<dbReference type="Gene3D" id="2.40.30.10">
    <property type="entry name" value="Translation factors"/>
    <property type="match status" value="1"/>
</dbReference>
<dbReference type="InterPro" id="IPR012675">
    <property type="entry name" value="Beta-grasp_dom_sf"/>
</dbReference>
<evidence type="ECO:0000256" key="1">
    <source>
        <dbReference type="ARBA" id="ARBA00001974"/>
    </source>
</evidence>
<evidence type="ECO:0000256" key="7">
    <source>
        <dbReference type="ARBA" id="ARBA00023004"/>
    </source>
</evidence>
<dbReference type="InterPro" id="IPR050415">
    <property type="entry name" value="MRET"/>
</dbReference>
<dbReference type="InterPro" id="IPR036010">
    <property type="entry name" value="2Fe-2S_ferredoxin-like_sf"/>
</dbReference>
<dbReference type="GO" id="GO:0046872">
    <property type="term" value="F:metal ion binding"/>
    <property type="evidence" value="ECO:0007669"/>
    <property type="project" value="UniProtKB-KW"/>
</dbReference>
<keyword evidence="4" id="KW-0479">Metal-binding</keyword>
<dbReference type="PANTHER" id="PTHR47354">
    <property type="entry name" value="NADH OXIDOREDUCTASE HCR"/>
    <property type="match status" value="1"/>
</dbReference>
<gene>
    <name evidence="12" type="ORF">DI487_05470</name>
</gene>
<keyword evidence="7" id="KW-0408">Iron</keyword>
<dbReference type="PROSITE" id="PS51384">
    <property type="entry name" value="FAD_FR"/>
    <property type="match status" value="1"/>
</dbReference>
<evidence type="ECO:0000256" key="8">
    <source>
        <dbReference type="ARBA" id="ARBA00023014"/>
    </source>
</evidence>
<dbReference type="InterPro" id="IPR001041">
    <property type="entry name" value="2Fe-2S_ferredoxin-type"/>
</dbReference>
<keyword evidence="6" id="KW-0560">Oxidoreductase</keyword>
<evidence type="ECO:0000256" key="9">
    <source>
        <dbReference type="ARBA" id="ARBA00061434"/>
    </source>
</evidence>
<dbReference type="GO" id="GO:0016491">
    <property type="term" value="F:oxidoreductase activity"/>
    <property type="evidence" value="ECO:0007669"/>
    <property type="project" value="UniProtKB-KW"/>
</dbReference>
<comment type="cofactor">
    <cofactor evidence="1">
        <name>FAD</name>
        <dbReference type="ChEBI" id="CHEBI:57692"/>
    </cofactor>
</comment>
<dbReference type="InterPro" id="IPR008333">
    <property type="entry name" value="Cbr1-like_FAD-bd_dom"/>
</dbReference>
<proteinExistence type="inferred from homology"/>
<dbReference type="Pfam" id="PF00970">
    <property type="entry name" value="FAD_binding_6"/>
    <property type="match status" value="1"/>
</dbReference>
<dbReference type="PRINTS" id="PR00371">
    <property type="entry name" value="FPNCR"/>
</dbReference>
<dbReference type="Pfam" id="PF00175">
    <property type="entry name" value="NAD_binding_1"/>
    <property type="match status" value="1"/>
</dbReference>
<reference evidence="12 13" key="1">
    <citation type="submission" date="2018-05" db="EMBL/GenBank/DDBJ databases">
        <title>Flavobacterium sp. MEBiC07310.</title>
        <authorList>
            <person name="Baek K."/>
        </authorList>
    </citation>
    <scope>NUCLEOTIDE SEQUENCE [LARGE SCALE GENOMIC DNA]</scope>
    <source>
        <strain evidence="12 13">MEBiC07310</strain>
    </source>
</reference>
<dbReference type="OrthoDB" id="9789468at2"/>